<name>A0A7C9AE86_OPUST</name>
<reference evidence="1" key="1">
    <citation type="journal article" date="2013" name="J. Plant Res.">
        <title>Effect of fungi and light on seed germination of three Opuntia species from semiarid lands of central Mexico.</title>
        <authorList>
            <person name="Delgado-Sanchez P."/>
            <person name="Jimenez-Bremont J.F."/>
            <person name="Guerrero-Gonzalez Mde L."/>
            <person name="Flores J."/>
        </authorList>
    </citation>
    <scope>NUCLEOTIDE SEQUENCE</scope>
    <source>
        <tissue evidence="1">Cladode</tissue>
    </source>
</reference>
<reference evidence="1" key="2">
    <citation type="submission" date="2020-07" db="EMBL/GenBank/DDBJ databases">
        <authorList>
            <person name="Vera ALvarez R."/>
            <person name="Arias-Moreno D.M."/>
            <person name="Jimenez-Jacinto V."/>
            <person name="Jimenez-Bremont J.F."/>
            <person name="Swaminathan K."/>
            <person name="Moose S.P."/>
            <person name="Guerrero-Gonzalez M.L."/>
            <person name="Marino-Ramirez L."/>
            <person name="Landsman D."/>
            <person name="Rodriguez-Kessler M."/>
            <person name="Delgado-Sanchez P."/>
        </authorList>
    </citation>
    <scope>NUCLEOTIDE SEQUENCE</scope>
    <source>
        <tissue evidence="1">Cladode</tissue>
    </source>
</reference>
<protein>
    <submittedName>
        <fullName evidence="1">Uncharacterized protein</fullName>
    </submittedName>
</protein>
<evidence type="ECO:0000313" key="1">
    <source>
        <dbReference type="EMBL" id="MBA4664610.1"/>
    </source>
</evidence>
<sequence>MSVTNTLTCSNAMADSTLLLFVSNFAPADFLGFSTNFPTYAMLFSTWETDFLPPSTTDFFPPSSSRVVVNGNPFPLVSSSKSETDFLPLAKLISIPSTIETDFLPSFSFLIPIPIPISDSFTFLFLSFPFSSSLLISTTSL</sequence>
<dbReference type="EMBL" id="GISG01224294">
    <property type="protein sequence ID" value="MBA4664610.1"/>
    <property type="molecule type" value="Transcribed_RNA"/>
</dbReference>
<organism evidence="1">
    <name type="scientific">Opuntia streptacantha</name>
    <name type="common">Prickly pear cactus</name>
    <name type="synonym">Opuntia cardona</name>
    <dbReference type="NCBI Taxonomy" id="393608"/>
    <lineage>
        <taxon>Eukaryota</taxon>
        <taxon>Viridiplantae</taxon>
        <taxon>Streptophyta</taxon>
        <taxon>Embryophyta</taxon>
        <taxon>Tracheophyta</taxon>
        <taxon>Spermatophyta</taxon>
        <taxon>Magnoliopsida</taxon>
        <taxon>eudicotyledons</taxon>
        <taxon>Gunneridae</taxon>
        <taxon>Pentapetalae</taxon>
        <taxon>Caryophyllales</taxon>
        <taxon>Cactineae</taxon>
        <taxon>Cactaceae</taxon>
        <taxon>Opuntioideae</taxon>
        <taxon>Opuntia</taxon>
    </lineage>
</organism>
<accession>A0A7C9AE86</accession>
<dbReference type="AlphaFoldDB" id="A0A7C9AE86"/>
<proteinExistence type="predicted"/>